<proteinExistence type="predicted"/>
<geneLocation type="plasmid" evidence="1 2">
    <name>pBhyoB78</name>
</geneLocation>
<dbReference type="CDD" id="cd02440">
    <property type="entry name" value="AdoMet_MTases"/>
    <property type="match status" value="1"/>
</dbReference>
<accession>A0A3B6VUJ8</accession>
<reference evidence="2" key="1">
    <citation type="journal article" date="2016" name="Genome Announc.">
        <title>Complete Genome Sequence of Brachyspira hyodysenteriae Type Strain B78 (ATCC 27164).</title>
        <authorList>
            <person name="Mirajkar N.S."/>
            <person name="Johnson T.J."/>
            <person name="Gebhart C.J."/>
        </authorList>
    </citation>
    <scope>NUCLEOTIDE SEQUENCE [LARGE SCALE GENOMIC DNA]</scope>
    <source>
        <strain evidence="2">B78</strain>
    </source>
</reference>
<dbReference type="EMBL" id="CP016085">
    <property type="protein sequence ID" value="ANN64900.1"/>
    <property type="molecule type" value="Genomic_DNA"/>
</dbReference>
<organism evidence="1 2">
    <name type="scientific">Brachyspira hyodysenteriae ATCC 27164</name>
    <dbReference type="NCBI Taxonomy" id="1266923"/>
    <lineage>
        <taxon>Bacteria</taxon>
        <taxon>Pseudomonadati</taxon>
        <taxon>Spirochaetota</taxon>
        <taxon>Spirochaetia</taxon>
        <taxon>Brachyspirales</taxon>
        <taxon>Brachyspiraceae</taxon>
        <taxon>Brachyspira</taxon>
    </lineage>
</organism>
<dbReference type="AlphaFoldDB" id="A0A3B6VUJ8"/>
<dbReference type="KEGG" id="bhd:BHYOB78_13425"/>
<dbReference type="Gene3D" id="3.40.50.150">
    <property type="entry name" value="Vaccinia Virus protein VP39"/>
    <property type="match status" value="1"/>
</dbReference>
<dbReference type="PANTHER" id="PTHR43861">
    <property type="entry name" value="TRANS-ACONITATE 2-METHYLTRANSFERASE-RELATED"/>
    <property type="match status" value="1"/>
</dbReference>
<keyword evidence="1" id="KW-0614">Plasmid</keyword>
<protein>
    <recommendedName>
        <fullName evidence="3">Methyltransferase</fullName>
    </recommendedName>
</protein>
<sequence>MIAKRKCPLCHNEDVDLIHSLHYIYNRTINDLPENIDFVLCKKCSLVYNDMFSSQKEFDNYYKNNSLYDYSYTRTNIIEHYNCLDKTVQILSKYINQDSSILDIACGAGYLLSKLYDKGYNNLHGIDVSNAINSNRYKDKIDYINGNIFDVNNLFNKKFDLIILSDVIEHIFNLKILIKNVIDCLNENGIVYIKTPYIPYYKERHCLSIEHINHFSKRAFTYLALEYNLEIMEFGDSYFDKEKEIYVILKKIDFDSNQKIIYDFKKFINESYNNINYELINELEKSQKKVILWGIGLSILPILPKLKKLNIVHIVDTASKKHGKIIFNNKIINPDDITDKEAIILILPDLYYEGILNQVQELNLKNDIAFLQNRTEQNRTEQNRTEPVRIAA</sequence>
<keyword evidence="2" id="KW-1185">Reference proteome</keyword>
<gene>
    <name evidence="1" type="ORF">BHYOB78_13425</name>
</gene>
<dbReference type="OrthoDB" id="317522at2"/>
<evidence type="ECO:0008006" key="3">
    <source>
        <dbReference type="Google" id="ProtNLM"/>
    </source>
</evidence>
<dbReference type="Proteomes" id="UP000092328">
    <property type="component" value="Plasmid pBhyoB78"/>
</dbReference>
<dbReference type="RefSeq" id="WP_065203256.1">
    <property type="nucleotide sequence ID" value="NZ_CP016085.2"/>
</dbReference>
<dbReference type="InterPro" id="IPR029063">
    <property type="entry name" value="SAM-dependent_MTases_sf"/>
</dbReference>
<dbReference type="Pfam" id="PF13489">
    <property type="entry name" value="Methyltransf_23"/>
    <property type="match status" value="1"/>
</dbReference>
<dbReference type="SUPFAM" id="SSF53335">
    <property type="entry name" value="S-adenosyl-L-methionine-dependent methyltransferases"/>
    <property type="match status" value="1"/>
</dbReference>
<evidence type="ECO:0000313" key="1">
    <source>
        <dbReference type="EMBL" id="ANN64900.1"/>
    </source>
</evidence>
<reference evidence="2" key="2">
    <citation type="journal article" date="2017" name="Genome Announc.">
        <title>Correction for Mirajkar et al., Complete Genome Sequence of Brachyspira hyodysenteriae Type Strain B78 (ATCC 27164).</title>
        <authorList>
            <person name="Mirajkar N.S."/>
            <person name="Johnson T.J."/>
            <person name="Gebhart C.J."/>
        </authorList>
    </citation>
    <scope>NUCLEOTIDE SEQUENCE [LARGE SCALE GENOMIC DNA]</scope>
    <source>
        <strain evidence="2">B78</strain>
    </source>
</reference>
<name>A0A3B6VUJ8_BRAHO</name>
<evidence type="ECO:0000313" key="2">
    <source>
        <dbReference type="Proteomes" id="UP000092328"/>
    </source>
</evidence>